<gene>
    <name evidence="2" type="ORF">MERR_LOCUS8490</name>
</gene>
<feature type="compositionally biased region" description="Basic and acidic residues" evidence="1">
    <location>
        <begin position="161"/>
        <end position="172"/>
    </location>
</feature>
<evidence type="ECO:0000256" key="1">
    <source>
        <dbReference type="SAM" id="MobiDB-lite"/>
    </source>
</evidence>
<dbReference type="AlphaFoldDB" id="A0A6D2HW61"/>
<evidence type="ECO:0000313" key="2">
    <source>
        <dbReference type="EMBL" id="CAA7021255.1"/>
    </source>
</evidence>
<feature type="region of interest" description="Disordered" evidence="1">
    <location>
        <begin position="159"/>
        <end position="200"/>
    </location>
</feature>
<feature type="compositionally biased region" description="Basic and acidic residues" evidence="1">
    <location>
        <begin position="51"/>
        <end position="64"/>
    </location>
</feature>
<feature type="region of interest" description="Disordered" evidence="1">
    <location>
        <begin position="1"/>
        <end position="72"/>
    </location>
</feature>
<name>A0A6D2HW61_9BRAS</name>
<feature type="compositionally biased region" description="Basic residues" evidence="1">
    <location>
        <begin position="124"/>
        <end position="133"/>
    </location>
</feature>
<keyword evidence="3" id="KW-1185">Reference proteome</keyword>
<dbReference type="Proteomes" id="UP000467841">
    <property type="component" value="Unassembled WGS sequence"/>
</dbReference>
<protein>
    <submittedName>
        <fullName evidence="2">Uncharacterized protein</fullName>
    </submittedName>
</protein>
<proteinExistence type="predicted"/>
<dbReference type="EMBL" id="CACVBM020000599">
    <property type="protein sequence ID" value="CAA7021255.1"/>
    <property type="molecule type" value="Genomic_DNA"/>
</dbReference>
<accession>A0A6D2HW61</accession>
<feature type="compositionally biased region" description="Low complexity" evidence="1">
    <location>
        <begin position="38"/>
        <end position="50"/>
    </location>
</feature>
<evidence type="ECO:0000313" key="3">
    <source>
        <dbReference type="Proteomes" id="UP000467841"/>
    </source>
</evidence>
<reference evidence="2" key="1">
    <citation type="submission" date="2020-01" db="EMBL/GenBank/DDBJ databases">
        <authorList>
            <person name="Mishra B."/>
        </authorList>
    </citation>
    <scope>NUCLEOTIDE SEQUENCE [LARGE SCALE GENOMIC DNA]</scope>
</reference>
<organism evidence="2 3">
    <name type="scientific">Microthlaspi erraticum</name>
    <dbReference type="NCBI Taxonomy" id="1685480"/>
    <lineage>
        <taxon>Eukaryota</taxon>
        <taxon>Viridiplantae</taxon>
        <taxon>Streptophyta</taxon>
        <taxon>Embryophyta</taxon>
        <taxon>Tracheophyta</taxon>
        <taxon>Spermatophyta</taxon>
        <taxon>Magnoliopsida</taxon>
        <taxon>eudicotyledons</taxon>
        <taxon>Gunneridae</taxon>
        <taxon>Pentapetalae</taxon>
        <taxon>rosids</taxon>
        <taxon>malvids</taxon>
        <taxon>Brassicales</taxon>
        <taxon>Brassicaceae</taxon>
        <taxon>Coluteocarpeae</taxon>
        <taxon>Microthlaspi</taxon>
    </lineage>
</organism>
<feature type="compositionally biased region" description="Basic and acidic residues" evidence="1">
    <location>
        <begin position="1"/>
        <end position="11"/>
    </location>
</feature>
<comment type="caution">
    <text evidence="2">The sequence shown here is derived from an EMBL/GenBank/DDBJ whole genome shotgun (WGS) entry which is preliminary data.</text>
</comment>
<feature type="region of interest" description="Disordered" evidence="1">
    <location>
        <begin position="122"/>
        <end position="141"/>
    </location>
</feature>
<sequence length="200" mass="21782">MGFYPRHKESLCPRVYGPENKPQNYGPVNKPRSHDKPQSTASASPSAFSPDTKKDSFSRKDQKPVWKPVSLASANQSSAVASSLALVVHPATKPCPEPSPPVTKEASMDLVLVDKSFSPVQKPLHQKLSKPHSVKPTQTSNPFDVLLEDHLAITLSGRPAHFTDHDLPSNDSKKKRKVSSSSVSVSRDDPPPLGVMHHTT</sequence>